<dbReference type="Proteomes" id="UP001432180">
    <property type="component" value="Chromosome"/>
</dbReference>
<dbReference type="RefSeq" id="WP_328988203.1">
    <property type="nucleotide sequence ID" value="NZ_CP121472.1"/>
</dbReference>
<accession>A0ABZ0S2Z7</accession>
<sequence length="81" mass="8772">MNLSLADLGHTSETLRGQTRETLAALPSVAGALDAAEAQLARYRRGLEQAYGERLRLHTHAVVALGFERLVWRSTQGGSPT</sequence>
<dbReference type="EMBL" id="CP121472">
    <property type="protein sequence ID" value="WPL15561.1"/>
    <property type="molecule type" value="Genomic_DNA"/>
</dbReference>
<evidence type="ECO:0000313" key="1">
    <source>
        <dbReference type="EMBL" id="WPL15561.1"/>
    </source>
</evidence>
<proteinExistence type="predicted"/>
<name>A0ABZ0S2Z7_9GAMM</name>
<evidence type="ECO:0000313" key="2">
    <source>
        <dbReference type="Proteomes" id="UP001432180"/>
    </source>
</evidence>
<protein>
    <submittedName>
        <fullName evidence="1">Uncharacterized protein</fullName>
    </submittedName>
</protein>
<gene>
    <name evidence="1" type="ORF">Thiowin_00462</name>
</gene>
<organism evidence="1 2">
    <name type="scientific">Thiorhodovibrio winogradskyi</name>
    <dbReference type="NCBI Taxonomy" id="77007"/>
    <lineage>
        <taxon>Bacteria</taxon>
        <taxon>Pseudomonadati</taxon>
        <taxon>Pseudomonadota</taxon>
        <taxon>Gammaproteobacteria</taxon>
        <taxon>Chromatiales</taxon>
        <taxon>Chromatiaceae</taxon>
        <taxon>Thiorhodovibrio</taxon>
    </lineage>
</organism>
<keyword evidence="2" id="KW-1185">Reference proteome</keyword>
<reference evidence="1 2" key="1">
    <citation type="journal article" date="2023" name="Microorganisms">
        <title>Thiorhodovibrio frisius and Trv. litoralis spp. nov., Two Novel Members from a Clade of Fastidious Purple Sulfur Bacteria That Exhibit Unique Red-Shifted Light-Harvesting Capabilities.</title>
        <authorList>
            <person name="Methner A."/>
            <person name="Kuzyk S.B."/>
            <person name="Petersen J."/>
            <person name="Bauer S."/>
            <person name="Brinkmann H."/>
            <person name="Sichau K."/>
            <person name="Wanner G."/>
            <person name="Wolf J."/>
            <person name="Neumann-Schaal M."/>
            <person name="Henke P."/>
            <person name="Tank M."/>
            <person name="Sproer C."/>
            <person name="Bunk B."/>
            <person name="Overmann J."/>
        </authorList>
    </citation>
    <scope>NUCLEOTIDE SEQUENCE [LARGE SCALE GENOMIC DNA]</scope>
    <source>
        <strain evidence="1 2">DSM 6702</strain>
    </source>
</reference>